<dbReference type="GO" id="GO:0000271">
    <property type="term" value="P:polysaccharide biosynthetic process"/>
    <property type="evidence" value="ECO:0007669"/>
    <property type="project" value="TreeGrafter"/>
</dbReference>
<dbReference type="PANTHER" id="PTHR30244:SF34">
    <property type="entry name" value="DTDP-4-AMINO-4,6-DIDEOXYGALACTOSE TRANSAMINASE"/>
    <property type="match status" value="1"/>
</dbReference>
<evidence type="ECO:0000313" key="3">
    <source>
        <dbReference type="EMBL" id="CAB4933527.1"/>
    </source>
</evidence>
<dbReference type="GO" id="GO:0008483">
    <property type="term" value="F:transaminase activity"/>
    <property type="evidence" value="ECO:0007669"/>
    <property type="project" value="TreeGrafter"/>
</dbReference>
<dbReference type="EMBL" id="CAFBOS010000251">
    <property type="protein sequence ID" value="CAB5022203.1"/>
    <property type="molecule type" value="Genomic_DNA"/>
</dbReference>
<dbReference type="EMBL" id="CAFABA010000018">
    <property type="protein sequence ID" value="CAB4820434.1"/>
    <property type="molecule type" value="Genomic_DNA"/>
</dbReference>
<evidence type="ECO:0000313" key="4">
    <source>
        <dbReference type="EMBL" id="CAB5022203.1"/>
    </source>
</evidence>
<organism evidence="1">
    <name type="scientific">freshwater metagenome</name>
    <dbReference type="NCBI Taxonomy" id="449393"/>
    <lineage>
        <taxon>unclassified sequences</taxon>
        <taxon>metagenomes</taxon>
        <taxon>ecological metagenomes</taxon>
    </lineage>
</organism>
<dbReference type="Gene3D" id="3.90.1150.10">
    <property type="entry name" value="Aspartate Aminotransferase, domain 1"/>
    <property type="match status" value="1"/>
</dbReference>
<accession>A0A6J6UXT2</accession>
<dbReference type="Gene3D" id="3.40.640.10">
    <property type="entry name" value="Type I PLP-dependent aspartate aminotransferase-like (Major domain)"/>
    <property type="match status" value="1"/>
</dbReference>
<name>A0A6J6UXT2_9ZZZZ</name>
<reference evidence="1" key="1">
    <citation type="submission" date="2020-05" db="EMBL/GenBank/DDBJ databases">
        <authorList>
            <person name="Chiriac C."/>
            <person name="Salcher M."/>
            <person name="Ghai R."/>
            <person name="Kavagutti S V."/>
        </authorList>
    </citation>
    <scope>NUCLEOTIDE SEQUENCE</scope>
</reference>
<dbReference type="PIRSF" id="PIRSF000390">
    <property type="entry name" value="PLP_StrS"/>
    <property type="match status" value="1"/>
</dbReference>
<protein>
    <submittedName>
        <fullName evidence="1">Unannotated protein</fullName>
    </submittedName>
</protein>
<dbReference type="InterPro" id="IPR015421">
    <property type="entry name" value="PyrdxlP-dep_Trfase_major"/>
</dbReference>
<dbReference type="InterPro" id="IPR015422">
    <property type="entry name" value="PyrdxlP-dep_Trfase_small"/>
</dbReference>
<dbReference type="EMBL" id="CAFBMH010000159">
    <property type="protein sequence ID" value="CAB4933527.1"/>
    <property type="molecule type" value="Genomic_DNA"/>
</dbReference>
<evidence type="ECO:0000313" key="1">
    <source>
        <dbReference type="EMBL" id="CAB4764336.1"/>
    </source>
</evidence>
<dbReference type="PANTHER" id="PTHR30244">
    <property type="entry name" value="TRANSAMINASE"/>
    <property type="match status" value="1"/>
</dbReference>
<dbReference type="EMBL" id="CAEZYR010000126">
    <property type="protein sequence ID" value="CAB4764336.1"/>
    <property type="molecule type" value="Genomic_DNA"/>
</dbReference>
<dbReference type="InterPro" id="IPR000653">
    <property type="entry name" value="DegT/StrS_aminotransferase"/>
</dbReference>
<dbReference type="Pfam" id="PF01041">
    <property type="entry name" value="DegT_DnrJ_EryC1"/>
    <property type="match status" value="1"/>
</dbReference>
<dbReference type="SUPFAM" id="SSF53383">
    <property type="entry name" value="PLP-dependent transferases"/>
    <property type="match status" value="1"/>
</dbReference>
<dbReference type="AlphaFoldDB" id="A0A6J6UXT2"/>
<gene>
    <name evidence="1" type="ORF">UFOPK2754_02638</name>
    <name evidence="2" type="ORF">UFOPK3139_00665</name>
    <name evidence="3" type="ORF">UFOPK3543_02811</name>
    <name evidence="4" type="ORF">UFOPK3967_02836</name>
</gene>
<dbReference type="InterPro" id="IPR015424">
    <property type="entry name" value="PyrdxlP-dep_Trfase"/>
</dbReference>
<proteinExistence type="predicted"/>
<evidence type="ECO:0000313" key="2">
    <source>
        <dbReference type="EMBL" id="CAB4820434.1"/>
    </source>
</evidence>
<sequence>MATPRIHKITEAGPVHDRREIDAVVAVLESGIMDLGVNVAEFERRGAELLAKKYATMVNSGTSALWLAIDLLCCEPGDEIITSPLTFSSDIAPMVRSGIIPAFVDVEPDTYQLDASKIEEMIGPRTKAILTPNLAGNCPDWDAIRAIADQHGLLVVEDSCDVLDSRLRGTRTGERADIVVTSFARSHSMTAAGNGGMIAVNDAEWHDHNLVRRRWGRRSETYLFGSRKGSEDRFGPLADGTPYDLIFVFDDMGYNFEPSEIMAAYGLVQMDKLPEFNARRNQTKAKLDAVLAPHADKVVLPRTTEGADTTWMRYPFLLAEGIDRTAAQEFFVERNVATRMMWTGNILRQPGFASIAHRAPEGGLPGADQVMNRALSLPLHHGLTSDDVGHILDSTNEWLSSL</sequence>
<dbReference type="GO" id="GO:0030170">
    <property type="term" value="F:pyridoxal phosphate binding"/>
    <property type="evidence" value="ECO:0007669"/>
    <property type="project" value="TreeGrafter"/>
</dbReference>